<dbReference type="Proteomes" id="UP000290602">
    <property type="component" value="Unassembled WGS sequence"/>
</dbReference>
<dbReference type="SFLD" id="SFLDG01140">
    <property type="entry name" value="C2.B:_Phosphomannomutase_and_P"/>
    <property type="match status" value="1"/>
</dbReference>
<dbReference type="GO" id="GO:0005829">
    <property type="term" value="C:cytosol"/>
    <property type="evidence" value="ECO:0007669"/>
    <property type="project" value="TreeGrafter"/>
</dbReference>
<accession>A0A4Q0VJQ5</accession>
<sequence length="277" mass="29377">MLPRLIATDLDGTFLDPQGHYDHQQFAHILAQLHQRGSRFVIATGDPLDHAQALFRDLPEAASLTYVVEDGALIVTGTGAIVQKRALPSDLVVSAVTWLETAPVMADNFLISCGQTRAYTRLPADSARFHASQAFYPQLTSVPDLTKVNDAILKLDVTWLHADVAPQVAAFNQRFSGQLVATSSGLGGLNVSLPGVSKGQAIQTLAQRWGIRAAEVAAFGDSGNDLAMLQWAGQGIAVANAAPDILAAIPDHTADPNTQPVVLDQLEAWLASAGDLS</sequence>
<protein>
    <submittedName>
        <fullName evidence="1">HAD family phosphatase</fullName>
    </submittedName>
</protein>
<dbReference type="InterPro" id="IPR036412">
    <property type="entry name" value="HAD-like_sf"/>
</dbReference>
<dbReference type="Gene3D" id="3.30.1240.10">
    <property type="match status" value="1"/>
</dbReference>
<proteinExistence type="predicted"/>
<dbReference type="RefSeq" id="WP_129031994.1">
    <property type="nucleotide sequence ID" value="NZ_CP059603.1"/>
</dbReference>
<dbReference type="SUPFAM" id="SSF56784">
    <property type="entry name" value="HAD-like"/>
    <property type="match status" value="1"/>
</dbReference>
<evidence type="ECO:0000313" key="1">
    <source>
        <dbReference type="EMBL" id="RXI79058.1"/>
    </source>
</evidence>
<dbReference type="PANTHER" id="PTHR10000">
    <property type="entry name" value="PHOSPHOSERINE PHOSPHATASE"/>
    <property type="match status" value="1"/>
</dbReference>
<gene>
    <name evidence="1" type="ORF">DXH47_04570</name>
</gene>
<reference evidence="1 2" key="1">
    <citation type="submission" date="2018-08" db="EMBL/GenBank/DDBJ databases">
        <title>Lactobacillus suantsai sp. nov., isolated from traditional fermented suan-tsai in Taiwan.</title>
        <authorList>
            <person name="Huang C.-H."/>
        </authorList>
    </citation>
    <scope>NUCLEOTIDE SEQUENCE [LARGE SCALE GENOMIC DNA]</scope>
    <source>
        <strain evidence="1 2">BCRC 12945</strain>
    </source>
</reference>
<dbReference type="Pfam" id="PF08282">
    <property type="entry name" value="Hydrolase_3"/>
    <property type="match status" value="1"/>
</dbReference>
<dbReference type="PANTHER" id="PTHR10000:SF53">
    <property type="entry name" value="5-AMINO-6-(5-PHOSPHO-D-RIBITYLAMINO)URACIL PHOSPHATASE YBJI-RELATED"/>
    <property type="match status" value="1"/>
</dbReference>
<organism evidence="1 2">
    <name type="scientific">Levilactobacillus suantsaii</name>
    <dbReference type="NCBI Taxonomy" id="2292255"/>
    <lineage>
        <taxon>Bacteria</taxon>
        <taxon>Bacillati</taxon>
        <taxon>Bacillota</taxon>
        <taxon>Bacilli</taxon>
        <taxon>Lactobacillales</taxon>
        <taxon>Lactobacillaceae</taxon>
        <taxon>Levilactobacillus</taxon>
    </lineage>
</organism>
<dbReference type="Gene3D" id="3.40.50.1000">
    <property type="entry name" value="HAD superfamily/HAD-like"/>
    <property type="match status" value="1"/>
</dbReference>
<dbReference type="GO" id="GO:0016791">
    <property type="term" value="F:phosphatase activity"/>
    <property type="evidence" value="ECO:0007669"/>
    <property type="project" value="TreeGrafter"/>
</dbReference>
<dbReference type="OrthoDB" id="9814970at2"/>
<dbReference type="EMBL" id="QXIL01000006">
    <property type="protein sequence ID" value="RXI79058.1"/>
    <property type="molecule type" value="Genomic_DNA"/>
</dbReference>
<comment type="caution">
    <text evidence="1">The sequence shown here is derived from an EMBL/GenBank/DDBJ whole genome shotgun (WGS) entry which is preliminary data.</text>
</comment>
<dbReference type="SFLD" id="SFLDS00003">
    <property type="entry name" value="Haloacid_Dehalogenase"/>
    <property type="match status" value="1"/>
</dbReference>
<dbReference type="GO" id="GO:0000287">
    <property type="term" value="F:magnesium ion binding"/>
    <property type="evidence" value="ECO:0007669"/>
    <property type="project" value="TreeGrafter"/>
</dbReference>
<dbReference type="AlphaFoldDB" id="A0A4Q0VJQ5"/>
<keyword evidence="2" id="KW-1185">Reference proteome</keyword>
<evidence type="ECO:0000313" key="2">
    <source>
        <dbReference type="Proteomes" id="UP000290602"/>
    </source>
</evidence>
<dbReference type="InterPro" id="IPR023214">
    <property type="entry name" value="HAD_sf"/>
</dbReference>
<dbReference type="NCBIfam" id="TIGR01484">
    <property type="entry name" value="HAD-SF-IIB"/>
    <property type="match status" value="1"/>
</dbReference>
<dbReference type="InterPro" id="IPR006379">
    <property type="entry name" value="HAD-SF_hydro_IIB"/>
</dbReference>
<name>A0A4Q0VJQ5_9LACO</name>